<protein>
    <submittedName>
        <fullName evidence="2">Uncharacterized protein</fullName>
    </submittedName>
</protein>
<evidence type="ECO:0000256" key="1">
    <source>
        <dbReference type="SAM" id="MobiDB-lite"/>
    </source>
</evidence>
<keyword evidence="3" id="KW-1185">Reference proteome</keyword>
<comment type="caution">
    <text evidence="2">The sequence shown here is derived from an EMBL/GenBank/DDBJ whole genome shotgun (WGS) entry which is preliminary data.</text>
</comment>
<evidence type="ECO:0000313" key="3">
    <source>
        <dbReference type="Proteomes" id="UP000317122"/>
    </source>
</evidence>
<dbReference type="AlphaFoldDB" id="A0A562P3V7"/>
<feature type="region of interest" description="Disordered" evidence="1">
    <location>
        <begin position="1"/>
        <end position="23"/>
    </location>
</feature>
<accession>A0A562P3V7</accession>
<organism evidence="2 3">
    <name type="scientific">Mesorhizobium tianshanense</name>
    <dbReference type="NCBI Taxonomy" id="39844"/>
    <lineage>
        <taxon>Bacteria</taxon>
        <taxon>Pseudomonadati</taxon>
        <taxon>Pseudomonadota</taxon>
        <taxon>Alphaproteobacteria</taxon>
        <taxon>Hyphomicrobiales</taxon>
        <taxon>Phyllobacteriaceae</taxon>
        <taxon>Mesorhizobium</taxon>
    </lineage>
</organism>
<dbReference type="EMBL" id="VLKT01000010">
    <property type="protein sequence ID" value="TWI39142.1"/>
    <property type="molecule type" value="Genomic_DNA"/>
</dbReference>
<gene>
    <name evidence="2" type="ORF">IQ26_01991</name>
</gene>
<proteinExistence type="predicted"/>
<sequence length="63" mass="6868">MTTIGEKWPSSAPSQNPFVRGDDGKIPSITAISALCRENPLRAVQLCKAAGEDLNKWFPNNPK</sequence>
<reference evidence="2 3" key="1">
    <citation type="journal article" date="2015" name="Stand. Genomic Sci.">
        <title>Genomic Encyclopedia of Bacterial and Archaeal Type Strains, Phase III: the genomes of soil and plant-associated and newly described type strains.</title>
        <authorList>
            <person name="Whitman W.B."/>
            <person name="Woyke T."/>
            <person name="Klenk H.P."/>
            <person name="Zhou Y."/>
            <person name="Lilburn T.G."/>
            <person name="Beck B.J."/>
            <person name="De Vos P."/>
            <person name="Vandamme P."/>
            <person name="Eisen J.A."/>
            <person name="Garrity G."/>
            <person name="Hugenholtz P."/>
            <person name="Kyrpides N.C."/>
        </authorList>
    </citation>
    <scope>NUCLEOTIDE SEQUENCE [LARGE SCALE GENOMIC DNA]</scope>
    <source>
        <strain evidence="2 3">CGMCC 1.2546</strain>
    </source>
</reference>
<name>A0A562P3V7_9HYPH</name>
<evidence type="ECO:0000313" key="2">
    <source>
        <dbReference type="EMBL" id="TWI39142.1"/>
    </source>
</evidence>
<dbReference type="RefSeq" id="WP_145716368.1">
    <property type="nucleotide sequence ID" value="NZ_BSPF01000131.1"/>
</dbReference>
<dbReference type="Proteomes" id="UP000317122">
    <property type="component" value="Unassembled WGS sequence"/>
</dbReference>